<dbReference type="InterPro" id="IPR034193">
    <property type="entry name" value="PCSK9_ProteinaseK-like"/>
</dbReference>
<feature type="domain" description="Proprotein convertase subtilisin/kexin type 9 C-terminal" evidence="41">
    <location>
        <begin position="440"/>
        <end position="521"/>
    </location>
</feature>
<evidence type="ECO:0000259" key="40">
    <source>
        <dbReference type="Pfam" id="PF05922"/>
    </source>
</evidence>
<feature type="active site" description="Charge relay system" evidence="36">
    <location>
        <position position="217"/>
    </location>
</feature>
<evidence type="ECO:0000256" key="7">
    <source>
        <dbReference type="ARBA" id="ARBA00004555"/>
    </source>
</evidence>
<feature type="active site" description="Charge relay system" evidence="36">
    <location>
        <position position="177"/>
    </location>
</feature>
<keyword evidence="25" id="KW-0106">Calcium</keyword>
<dbReference type="GO" id="GO:0005764">
    <property type="term" value="C:lysosome"/>
    <property type="evidence" value="ECO:0007669"/>
    <property type="project" value="UniProtKB-SubCell"/>
</dbReference>
<dbReference type="OrthoDB" id="206201at2759"/>
<sequence>MRQLVRLSSIAFFLFVSLPFSVWAEDYPEDDDLILSLILQDDTQPESGTEPSADFLRCNKDAWRMPGQYIVVMREGTHESQVQRTKRRLRAKAAKRGYLIEVLQTYSGAFHGFLVKMSSDVLHLALKLPHVEYIEEDSSIYAQGIPWNLDRIVQTNHNSGKYSPPNDGGQVEVYLLDSSIQSSHREIDGRVQVTDFNSVPEEDGVRVHRQASTCESHGTHTAGIVSGRDSGVARGAMVNSVRVLNCQGKGTISGALAGLEYIRATLLAQPYSPLIVLLPFVGGFSRTLNTACREMVHNGGVVIAAAGNYRDNACLYSPASEPQVITVGATNIKDQPLDTGTTGTNFGRCVDLFAPGDDIVSASSDCPTCFTSKSGTSQAAAHVAGIAAVILNSSPNLTSTGVLQRLLRHSVKNAMDLSAFPEEHRLTTPNMVAALPKSASTGEELLCRSVWSVKSGTSPSDTAEASCRPGEEMFSCSSFSPEGIRAGETTHERDGRQECVGHNGPGGRGVHVVARCCTWDRAQCQVSTSQEPGTEAACPSPDHHLTGCGSHAASGGTVDSTRPHHGERKACSGGEGVKSHATCCQAPSLQCHLKETAPTGFNEQVEVTCEEGWTLTGCSTLSRGSVTHGAYARGNTCVVRSSGGGKGAAAFAICCRNSQAKEPVHSNHK</sequence>
<dbReference type="InterPro" id="IPR041051">
    <property type="entry name" value="PCSK9_C3"/>
</dbReference>
<keyword evidence="26" id="KW-0333">Golgi apparatus</keyword>
<dbReference type="SUPFAM" id="SSF52743">
    <property type="entry name" value="Subtilisin-like"/>
    <property type="match status" value="1"/>
</dbReference>
<keyword evidence="27" id="KW-0443">Lipid metabolism</keyword>
<feature type="domain" description="Peptidase S8/S53" evidence="39">
    <location>
        <begin position="171"/>
        <end position="413"/>
    </location>
</feature>
<feature type="active site" description="Charge relay system" evidence="36">
    <location>
        <position position="377"/>
    </location>
</feature>
<comment type="subcellular location">
    <subcellularLocation>
        <location evidence="4">Cell surface</location>
    </subcellularLocation>
    <subcellularLocation>
        <location evidence="6">Cytoplasm</location>
    </subcellularLocation>
    <subcellularLocation>
        <location evidence="3">Endoplasmic reticulum</location>
    </subcellularLocation>
    <subcellularLocation>
        <location evidence="2">Endosome</location>
    </subcellularLocation>
    <subcellularLocation>
        <location evidence="7">Golgi apparatus</location>
    </subcellularLocation>
    <subcellularLocation>
        <location evidence="5">Lysosome</location>
    </subcellularLocation>
    <subcellularLocation>
        <location evidence="8">Secreted</location>
    </subcellularLocation>
</comment>
<accession>A0A8T2PFF8</accession>
<dbReference type="Pfam" id="PF18459">
    <property type="entry name" value="PCSK9_C1"/>
    <property type="match status" value="1"/>
</dbReference>
<dbReference type="InterPro" id="IPR010259">
    <property type="entry name" value="S8pro/Inhibitor_I9"/>
</dbReference>
<gene>
    <name evidence="43" type="ORF">JZ751_024818</name>
</gene>
<feature type="region of interest" description="Disordered" evidence="37">
    <location>
        <begin position="549"/>
        <end position="571"/>
    </location>
</feature>
<evidence type="ECO:0000256" key="10">
    <source>
        <dbReference type="ARBA" id="ARBA00011841"/>
    </source>
</evidence>
<keyword evidence="16" id="KW-0765">Sulfation</keyword>
<evidence type="ECO:0000256" key="15">
    <source>
        <dbReference type="ARBA" id="ARBA00022553"/>
    </source>
</evidence>
<evidence type="ECO:0000256" key="19">
    <source>
        <dbReference type="ARBA" id="ARBA00022729"/>
    </source>
</evidence>
<evidence type="ECO:0000256" key="16">
    <source>
        <dbReference type="ARBA" id="ARBA00022641"/>
    </source>
</evidence>
<organism evidence="43 44">
    <name type="scientific">Albula glossodonta</name>
    <name type="common">roundjaw bonefish</name>
    <dbReference type="NCBI Taxonomy" id="121402"/>
    <lineage>
        <taxon>Eukaryota</taxon>
        <taxon>Metazoa</taxon>
        <taxon>Chordata</taxon>
        <taxon>Craniata</taxon>
        <taxon>Vertebrata</taxon>
        <taxon>Euteleostomi</taxon>
        <taxon>Actinopterygii</taxon>
        <taxon>Neopterygii</taxon>
        <taxon>Teleostei</taxon>
        <taxon>Albuliformes</taxon>
        <taxon>Albulidae</taxon>
        <taxon>Albula</taxon>
    </lineage>
</organism>
<evidence type="ECO:0000256" key="27">
    <source>
        <dbReference type="ARBA" id="ARBA00023098"/>
    </source>
</evidence>
<evidence type="ECO:0000256" key="8">
    <source>
        <dbReference type="ARBA" id="ARBA00004613"/>
    </source>
</evidence>
<keyword evidence="17 36" id="KW-0645">Protease</keyword>
<dbReference type="InterPro" id="IPR036852">
    <property type="entry name" value="Peptidase_S8/S53_dom_sf"/>
</dbReference>
<dbReference type="Gene3D" id="3.40.50.200">
    <property type="entry name" value="Peptidase S8/S53 domain"/>
    <property type="match status" value="1"/>
</dbReference>
<evidence type="ECO:0000256" key="3">
    <source>
        <dbReference type="ARBA" id="ARBA00004240"/>
    </source>
</evidence>
<keyword evidence="12" id="KW-0963">Cytoplasm</keyword>
<evidence type="ECO:0000256" key="33">
    <source>
        <dbReference type="ARBA" id="ARBA00023228"/>
    </source>
</evidence>
<dbReference type="PANTHER" id="PTHR43806">
    <property type="entry name" value="PEPTIDASE S8"/>
    <property type="match status" value="1"/>
</dbReference>
<protein>
    <recommendedName>
        <fullName evidence="11">Proprotein convertase subtilisin/kexin type 9</fullName>
    </recommendedName>
    <alternativeName>
        <fullName evidence="35">Proprotein convertase 9</fullName>
    </alternativeName>
    <alternativeName>
        <fullName evidence="34">Subtilisin/kexin-like protease PC9</fullName>
    </alternativeName>
</protein>
<evidence type="ECO:0000256" key="31">
    <source>
        <dbReference type="ARBA" id="ARBA00023180"/>
    </source>
</evidence>
<dbReference type="InterPro" id="IPR015500">
    <property type="entry name" value="Peptidase_S8_subtilisin-rel"/>
</dbReference>
<evidence type="ECO:0000256" key="30">
    <source>
        <dbReference type="ARBA" id="ARBA00023166"/>
    </source>
</evidence>
<dbReference type="GO" id="GO:0005794">
    <property type="term" value="C:Golgi apparatus"/>
    <property type="evidence" value="ECO:0007669"/>
    <property type="project" value="UniProtKB-SubCell"/>
</dbReference>
<evidence type="ECO:0000256" key="38">
    <source>
        <dbReference type="SAM" id="SignalP"/>
    </source>
</evidence>
<keyword evidence="28" id="KW-0865">Zymogen</keyword>
<evidence type="ECO:0000256" key="35">
    <source>
        <dbReference type="ARBA" id="ARBA00032870"/>
    </source>
</evidence>
<dbReference type="InterPro" id="IPR050131">
    <property type="entry name" value="Peptidase_S8_subtilisin-like"/>
</dbReference>
<evidence type="ECO:0000259" key="39">
    <source>
        <dbReference type="Pfam" id="PF00082"/>
    </source>
</evidence>
<evidence type="ECO:0000259" key="42">
    <source>
        <dbReference type="Pfam" id="PF18463"/>
    </source>
</evidence>
<evidence type="ECO:0000256" key="14">
    <source>
        <dbReference type="ARBA" id="ARBA00022548"/>
    </source>
</evidence>
<evidence type="ECO:0000256" key="6">
    <source>
        <dbReference type="ARBA" id="ARBA00004496"/>
    </source>
</evidence>
<keyword evidence="14" id="KW-0153">Cholesterol metabolism</keyword>
<evidence type="ECO:0000256" key="17">
    <source>
        <dbReference type="ARBA" id="ARBA00022670"/>
    </source>
</evidence>
<keyword evidence="19 38" id="KW-0732">Signal</keyword>
<dbReference type="GO" id="GO:0005783">
    <property type="term" value="C:endoplasmic reticulum"/>
    <property type="evidence" value="ECO:0007669"/>
    <property type="project" value="UniProtKB-SubCell"/>
</dbReference>
<dbReference type="Pfam" id="PF05922">
    <property type="entry name" value="Inhibitor_I9"/>
    <property type="match status" value="1"/>
</dbReference>
<evidence type="ECO:0000256" key="28">
    <source>
        <dbReference type="ARBA" id="ARBA00023145"/>
    </source>
</evidence>
<dbReference type="PANTHER" id="PTHR43806:SF60">
    <property type="entry name" value="PROPROTEIN CONVERTASE SUBTILISIN_KEXIN TYPE 9"/>
    <property type="match status" value="1"/>
</dbReference>
<comment type="caution">
    <text evidence="43">The sequence shown here is derived from an EMBL/GenBank/DDBJ whole genome shotgun (WGS) entry which is preliminary data.</text>
</comment>
<dbReference type="PROSITE" id="PS51892">
    <property type="entry name" value="SUBTILASE"/>
    <property type="match status" value="1"/>
</dbReference>
<dbReference type="InterPro" id="IPR041254">
    <property type="entry name" value="PCSK9_C1"/>
</dbReference>
<keyword evidence="23" id="KW-0256">Endoplasmic reticulum</keyword>
<feature type="domain" description="Inhibitor I9" evidence="40">
    <location>
        <begin position="68"/>
        <end position="141"/>
    </location>
</feature>
<dbReference type="GO" id="GO:0009986">
    <property type="term" value="C:cell surface"/>
    <property type="evidence" value="ECO:0007669"/>
    <property type="project" value="UniProtKB-SubCell"/>
</dbReference>
<evidence type="ECO:0000256" key="2">
    <source>
        <dbReference type="ARBA" id="ARBA00004177"/>
    </source>
</evidence>
<keyword evidence="31" id="KW-0325">Glycoprotein</keyword>
<evidence type="ECO:0000256" key="29">
    <source>
        <dbReference type="ARBA" id="ARBA00023157"/>
    </source>
</evidence>
<feature type="compositionally biased region" description="Basic and acidic residues" evidence="37">
    <location>
        <begin position="561"/>
        <end position="570"/>
    </location>
</feature>
<reference evidence="43" key="1">
    <citation type="thesis" date="2021" institute="BYU ScholarsArchive" country="Provo, UT, USA">
        <title>Applications of and Algorithms for Genome Assembly and Genomic Analyses with an Emphasis on Marine Teleosts.</title>
        <authorList>
            <person name="Pickett B.D."/>
        </authorList>
    </citation>
    <scope>NUCLEOTIDE SEQUENCE</scope>
    <source>
        <strain evidence="43">HI-2016</strain>
    </source>
</reference>
<dbReference type="GO" id="GO:0006915">
    <property type="term" value="P:apoptotic process"/>
    <property type="evidence" value="ECO:0007669"/>
    <property type="project" value="UniProtKB-KW"/>
</dbReference>
<dbReference type="GO" id="GO:0006508">
    <property type="term" value="P:proteolysis"/>
    <property type="evidence" value="ECO:0007669"/>
    <property type="project" value="UniProtKB-KW"/>
</dbReference>
<keyword evidence="18" id="KW-0053">Apoptosis</keyword>
<evidence type="ECO:0000256" key="22">
    <source>
        <dbReference type="ARBA" id="ARBA00022813"/>
    </source>
</evidence>
<evidence type="ECO:0000256" key="32">
    <source>
        <dbReference type="ARBA" id="ARBA00023221"/>
    </source>
</evidence>
<feature type="domain" description="Proprotein convertase subtilisin/kexin type 9 C-terminal" evidence="42">
    <location>
        <begin position="585"/>
        <end position="657"/>
    </location>
</feature>
<evidence type="ECO:0000256" key="12">
    <source>
        <dbReference type="ARBA" id="ARBA00022490"/>
    </source>
</evidence>
<dbReference type="GO" id="GO:0005768">
    <property type="term" value="C:endosome"/>
    <property type="evidence" value="ECO:0007669"/>
    <property type="project" value="UniProtKB-SubCell"/>
</dbReference>
<dbReference type="Proteomes" id="UP000824540">
    <property type="component" value="Unassembled WGS sequence"/>
</dbReference>
<evidence type="ECO:0000259" key="41">
    <source>
        <dbReference type="Pfam" id="PF18459"/>
    </source>
</evidence>
<keyword evidence="15" id="KW-0597">Phosphoprotein</keyword>
<evidence type="ECO:0000256" key="34">
    <source>
        <dbReference type="ARBA" id="ARBA00032525"/>
    </source>
</evidence>
<keyword evidence="21 36" id="KW-0378">Hydrolase</keyword>
<comment type="subunit">
    <text evidence="10">Monomer. Can self-associate to form dimers and higher multimers which may have increased LDLR degrading activity. The precursor protein but not the mature protein may form multimers. Interacts with APOB, VLDLR, LRP8/APOER2 and BACE1. The full-length immature form (pro-PCSK9) interacts with SCNN1A, SCNN1B and SCNN1G. The pro-PCSK9 form (via C-terminal domain) interacts with LDLR. Interacts (via the C-terminal domain) with ANXA2 (via repeat Annexin 1); the interaction inhibits the degradation of LDLR.</text>
</comment>
<keyword evidence="20" id="KW-0967">Endosome</keyword>
<dbReference type="FunFam" id="3.40.50.200:FF:000016">
    <property type="entry name" value="Proprotein convertase subtilisin/kexin type 9"/>
    <property type="match status" value="1"/>
</dbReference>
<comment type="similarity">
    <text evidence="9 36">Belongs to the peptidase S8 family.</text>
</comment>
<evidence type="ECO:0000256" key="24">
    <source>
        <dbReference type="ARBA" id="ARBA00022825"/>
    </source>
</evidence>
<evidence type="ECO:0000256" key="11">
    <source>
        <dbReference type="ARBA" id="ARBA00019781"/>
    </source>
</evidence>
<evidence type="ECO:0000256" key="5">
    <source>
        <dbReference type="ARBA" id="ARBA00004371"/>
    </source>
</evidence>
<evidence type="ECO:0000256" key="9">
    <source>
        <dbReference type="ARBA" id="ARBA00011073"/>
    </source>
</evidence>
<dbReference type="FunFam" id="3.30.70.80:FF:000004">
    <property type="entry name" value="Proprotein convertase subtilisin/kexin type 9"/>
    <property type="match status" value="1"/>
</dbReference>
<name>A0A8T2PFF8_9TELE</name>
<feature type="chain" id="PRO_5035836749" description="Proprotein convertase subtilisin/kexin type 9" evidence="38">
    <location>
        <begin position="25"/>
        <end position="669"/>
    </location>
</feature>
<evidence type="ECO:0000256" key="4">
    <source>
        <dbReference type="ARBA" id="ARBA00004241"/>
    </source>
</evidence>
<dbReference type="AlphaFoldDB" id="A0A8T2PFF8"/>
<dbReference type="InterPro" id="IPR000209">
    <property type="entry name" value="Peptidase_S8/S53_dom"/>
</dbReference>
<dbReference type="GO" id="GO:0004252">
    <property type="term" value="F:serine-type endopeptidase activity"/>
    <property type="evidence" value="ECO:0007669"/>
    <property type="project" value="UniProtKB-UniRule"/>
</dbReference>
<dbReference type="PRINTS" id="PR00723">
    <property type="entry name" value="SUBTILISIN"/>
</dbReference>
<dbReference type="Gene3D" id="3.30.70.80">
    <property type="entry name" value="Peptidase S8 propeptide/proteinase inhibitor I9"/>
    <property type="match status" value="1"/>
</dbReference>
<keyword evidence="44" id="KW-1185">Reference proteome</keyword>
<proteinExistence type="inferred from homology"/>
<evidence type="ECO:0000256" key="26">
    <source>
        <dbReference type="ARBA" id="ARBA00023034"/>
    </source>
</evidence>
<keyword evidence="30" id="KW-1207">Sterol metabolism</keyword>
<evidence type="ECO:0000256" key="1">
    <source>
        <dbReference type="ARBA" id="ARBA00001913"/>
    </source>
</evidence>
<keyword evidence="24 36" id="KW-0720">Serine protease</keyword>
<dbReference type="GO" id="GO:0043523">
    <property type="term" value="P:regulation of neuron apoptotic process"/>
    <property type="evidence" value="ECO:0007669"/>
    <property type="project" value="UniProtKB-ARBA"/>
</dbReference>
<feature type="signal peptide" evidence="38">
    <location>
        <begin position="1"/>
        <end position="24"/>
    </location>
</feature>
<dbReference type="Pfam" id="PF00082">
    <property type="entry name" value="Peptidase_S8"/>
    <property type="match status" value="1"/>
</dbReference>
<evidence type="ECO:0000256" key="21">
    <source>
        <dbReference type="ARBA" id="ARBA00022801"/>
    </source>
</evidence>
<evidence type="ECO:0000256" key="18">
    <source>
        <dbReference type="ARBA" id="ARBA00022703"/>
    </source>
</evidence>
<keyword evidence="32" id="KW-0753">Steroid metabolism</keyword>
<dbReference type="CDD" id="cd04077">
    <property type="entry name" value="Peptidases_S8_PCSK9_ProteinaseK_like"/>
    <property type="match status" value="1"/>
</dbReference>
<evidence type="ECO:0000313" key="43">
    <source>
        <dbReference type="EMBL" id="KAG9350929.1"/>
    </source>
</evidence>
<comment type="cofactor">
    <cofactor evidence="1">
        <name>Ca(2+)</name>
        <dbReference type="ChEBI" id="CHEBI:29108"/>
    </cofactor>
</comment>
<dbReference type="EMBL" id="JAFBMS010000007">
    <property type="protein sequence ID" value="KAG9350929.1"/>
    <property type="molecule type" value="Genomic_DNA"/>
</dbReference>
<evidence type="ECO:0000256" key="25">
    <source>
        <dbReference type="ARBA" id="ARBA00022837"/>
    </source>
</evidence>
<dbReference type="Pfam" id="PF18463">
    <property type="entry name" value="PCSK9_C3"/>
    <property type="match status" value="1"/>
</dbReference>
<evidence type="ECO:0000313" key="44">
    <source>
        <dbReference type="Proteomes" id="UP000824540"/>
    </source>
</evidence>
<evidence type="ECO:0000256" key="37">
    <source>
        <dbReference type="SAM" id="MobiDB-lite"/>
    </source>
</evidence>
<dbReference type="FunFam" id="2.60.120.690:FF:000001">
    <property type="entry name" value="Proprotein convertase subtilisin/kexin type 9"/>
    <property type="match status" value="1"/>
</dbReference>
<evidence type="ECO:0000256" key="36">
    <source>
        <dbReference type="PROSITE-ProRule" id="PRU01240"/>
    </source>
</evidence>
<keyword evidence="29" id="KW-1015">Disulfide bond</keyword>
<evidence type="ECO:0000256" key="13">
    <source>
        <dbReference type="ARBA" id="ARBA00022525"/>
    </source>
</evidence>
<dbReference type="InterPro" id="IPR037045">
    <property type="entry name" value="S8pro/Inhibitor_I9_sf"/>
</dbReference>
<keyword evidence="22" id="KW-0068">Autocatalytic cleavage</keyword>
<keyword evidence="33" id="KW-0458">Lysosome</keyword>
<keyword evidence="13" id="KW-0964">Secreted</keyword>
<dbReference type="GO" id="GO:0008203">
    <property type="term" value="P:cholesterol metabolic process"/>
    <property type="evidence" value="ECO:0007669"/>
    <property type="project" value="UniProtKB-KW"/>
</dbReference>
<evidence type="ECO:0000256" key="23">
    <source>
        <dbReference type="ARBA" id="ARBA00022824"/>
    </source>
</evidence>
<dbReference type="Gene3D" id="2.60.120.690">
    <property type="entry name" value="Proprotein convertase subtilisin/kexin type 9"/>
    <property type="match status" value="1"/>
</dbReference>
<dbReference type="GO" id="GO:0005615">
    <property type="term" value="C:extracellular space"/>
    <property type="evidence" value="ECO:0007669"/>
    <property type="project" value="TreeGrafter"/>
</dbReference>
<evidence type="ECO:0000256" key="20">
    <source>
        <dbReference type="ARBA" id="ARBA00022753"/>
    </source>
</evidence>